<proteinExistence type="predicted"/>
<dbReference type="EMBL" id="JAVDVQ010000001">
    <property type="protein sequence ID" value="MDR7081083.1"/>
    <property type="molecule type" value="Genomic_DNA"/>
</dbReference>
<feature type="region of interest" description="Disordered" evidence="1">
    <location>
        <begin position="129"/>
        <end position="149"/>
    </location>
</feature>
<dbReference type="RefSeq" id="WP_310049996.1">
    <property type="nucleotide sequence ID" value="NZ_JAVDVQ010000001.1"/>
</dbReference>
<dbReference type="InterPro" id="IPR055679">
    <property type="entry name" value="DUF7255"/>
</dbReference>
<reference evidence="2 3" key="1">
    <citation type="submission" date="2023-07" db="EMBL/GenBank/DDBJ databases">
        <title>Sorghum-associated microbial communities from plants grown in Nebraska, USA.</title>
        <authorList>
            <person name="Schachtman D."/>
        </authorList>
    </citation>
    <scope>NUCLEOTIDE SEQUENCE [LARGE SCALE GENOMIC DNA]</scope>
    <source>
        <strain evidence="2 3">BE167</strain>
    </source>
</reference>
<name>A0ABU1U7B8_9MICC</name>
<organism evidence="2 3">
    <name type="scientific">Arthrobacter ginsengisoli</name>
    <dbReference type="NCBI Taxonomy" id="1356565"/>
    <lineage>
        <taxon>Bacteria</taxon>
        <taxon>Bacillati</taxon>
        <taxon>Actinomycetota</taxon>
        <taxon>Actinomycetes</taxon>
        <taxon>Micrococcales</taxon>
        <taxon>Micrococcaceae</taxon>
        <taxon>Arthrobacter</taxon>
    </lineage>
</organism>
<evidence type="ECO:0000256" key="1">
    <source>
        <dbReference type="SAM" id="MobiDB-lite"/>
    </source>
</evidence>
<gene>
    <name evidence="2" type="ORF">J2X01_000352</name>
</gene>
<comment type="caution">
    <text evidence="2">The sequence shown here is derived from an EMBL/GenBank/DDBJ whole genome shotgun (WGS) entry which is preliminary data.</text>
</comment>
<accession>A0ABU1U7B8</accession>
<evidence type="ECO:0000313" key="3">
    <source>
        <dbReference type="Proteomes" id="UP001252243"/>
    </source>
</evidence>
<dbReference type="Pfam" id="PF23913">
    <property type="entry name" value="DUF7255"/>
    <property type="match status" value="1"/>
</dbReference>
<protein>
    <submittedName>
        <fullName evidence="2">Uncharacterized protein</fullName>
    </submittedName>
</protein>
<dbReference type="Proteomes" id="UP001252243">
    <property type="component" value="Unassembled WGS sequence"/>
</dbReference>
<keyword evidence="3" id="KW-1185">Reference proteome</keyword>
<evidence type="ECO:0000313" key="2">
    <source>
        <dbReference type="EMBL" id="MDR7081083.1"/>
    </source>
</evidence>
<sequence length="214" mass="23735">MGKLVEAFKAELVRAGFVVLPDDVRNKKFLASTVGLPENVRDGIVDHYRGLGGAAAYTNFTSGKWDIATGDGLLIEFDEQLHFNRYRHRTLASPWSAEIPWTVAYLHYSSIHEDECVKAGSYGQKWTSPSTEKMFGPADPPRTFDPNGSPRWKQRALYDAVKDAYAVHTPGISMTRVSLYDHIGGAGIHQALKPSGARLDPAALREFVTENTIR</sequence>